<evidence type="ECO:0000313" key="2">
    <source>
        <dbReference type="EMBL" id="TXD91979.1"/>
    </source>
</evidence>
<comment type="caution">
    <text evidence="2">The sequence shown here is derived from an EMBL/GenBank/DDBJ whole genome shotgun (WGS) entry which is preliminary data.</text>
</comment>
<dbReference type="EMBL" id="VORY01000029">
    <property type="protein sequence ID" value="TXD91979.1"/>
    <property type="molecule type" value="Genomic_DNA"/>
</dbReference>
<evidence type="ECO:0000259" key="1">
    <source>
        <dbReference type="Pfam" id="PF01551"/>
    </source>
</evidence>
<dbReference type="OrthoDB" id="9810477at2"/>
<gene>
    <name evidence="2" type="ORF">ES724_15360</name>
</gene>
<dbReference type="Gene3D" id="2.70.70.10">
    <property type="entry name" value="Glucose Permease (Domain IIA)"/>
    <property type="match status" value="1"/>
</dbReference>
<accession>A0A5C6ZS51</accession>
<proteinExistence type="predicted"/>
<dbReference type="RefSeq" id="WP_146934608.1">
    <property type="nucleotide sequence ID" value="NZ_CBCSHZ010000031.1"/>
</dbReference>
<evidence type="ECO:0000313" key="3">
    <source>
        <dbReference type="Proteomes" id="UP000321367"/>
    </source>
</evidence>
<dbReference type="PANTHER" id="PTHR21666:SF268">
    <property type="entry name" value="PEPTIDASE M23 DOMAIN-CONTAINING PROTEIN"/>
    <property type="match status" value="1"/>
</dbReference>
<dbReference type="Pfam" id="PF01551">
    <property type="entry name" value="Peptidase_M23"/>
    <property type="match status" value="1"/>
</dbReference>
<dbReference type="Gene3D" id="2.30.30.40">
    <property type="entry name" value="SH3 Domains"/>
    <property type="match status" value="1"/>
</dbReference>
<organism evidence="2 3">
    <name type="scientific">Gillisia hiemivivida</name>
    <dbReference type="NCBI Taxonomy" id="291190"/>
    <lineage>
        <taxon>Bacteria</taxon>
        <taxon>Pseudomonadati</taxon>
        <taxon>Bacteroidota</taxon>
        <taxon>Flavobacteriia</taxon>
        <taxon>Flavobacteriales</taxon>
        <taxon>Flavobacteriaceae</taxon>
        <taxon>Gillisia</taxon>
    </lineage>
</organism>
<sequence length="377" mass="42699">MYSRVLWLLLLLLILEGCSEINKAKDILTNPSAREVYQRELKINDELFAIWKSEKEKSIENNSVSINLPYRESGKFFPKSFSVYSYLIELHRGDFLSVKIQQDSTSSLTFIDVLSVENSVYKNIKSSKFGEQTLQFEIEEDNFYKVVVQPEIDASSFFIIEIERSPLYLFPVAGGKNSDAQSFWGAQREGGKRSHEGIDIFAKRGTPVIATVNGRITSSGEKGLGGKQVWLRDIKRGQSIYYAHLDSIAPIKKYQVEAGDTLGFVGNTGNARTTAPHLHFGIYRRYGGAINPYYFIKQNDYKFPEKSSFFPENQLAIVNNTANLRNSNSIKNSEIIEKLSVGDTIQILGKTEYWYHIKSSNSKISSFLHSSLATPMN</sequence>
<dbReference type="InterPro" id="IPR016047">
    <property type="entry name" value="M23ase_b-sheet_dom"/>
</dbReference>
<dbReference type="GO" id="GO:0004222">
    <property type="term" value="F:metalloendopeptidase activity"/>
    <property type="evidence" value="ECO:0007669"/>
    <property type="project" value="TreeGrafter"/>
</dbReference>
<dbReference type="InterPro" id="IPR050570">
    <property type="entry name" value="Cell_wall_metabolism_enzyme"/>
</dbReference>
<dbReference type="PANTHER" id="PTHR21666">
    <property type="entry name" value="PEPTIDASE-RELATED"/>
    <property type="match status" value="1"/>
</dbReference>
<reference evidence="2 3" key="1">
    <citation type="submission" date="2019-08" db="EMBL/GenBank/DDBJ databases">
        <title>Genome sequence of Gillisia hiemivivida IC154 (type strain).</title>
        <authorList>
            <person name="Bowman J.P."/>
        </authorList>
    </citation>
    <scope>NUCLEOTIDE SEQUENCE [LARGE SCALE GENOMIC DNA]</scope>
    <source>
        <strain evidence="2 3">IC154</strain>
    </source>
</reference>
<dbReference type="AlphaFoldDB" id="A0A5C6ZS51"/>
<feature type="domain" description="M23ase beta-sheet core" evidence="1">
    <location>
        <begin position="194"/>
        <end position="292"/>
    </location>
</feature>
<keyword evidence="3" id="KW-1185">Reference proteome</keyword>
<dbReference type="InterPro" id="IPR011055">
    <property type="entry name" value="Dup_hybrid_motif"/>
</dbReference>
<protein>
    <submittedName>
        <fullName evidence="2">M23 family metallopeptidase</fullName>
    </submittedName>
</protein>
<name>A0A5C6ZS51_9FLAO</name>
<dbReference type="Proteomes" id="UP000321367">
    <property type="component" value="Unassembled WGS sequence"/>
</dbReference>
<dbReference type="CDD" id="cd12797">
    <property type="entry name" value="M23_peptidase"/>
    <property type="match status" value="1"/>
</dbReference>
<dbReference type="SUPFAM" id="SSF51261">
    <property type="entry name" value="Duplicated hybrid motif"/>
    <property type="match status" value="1"/>
</dbReference>